<dbReference type="Pfam" id="PF00069">
    <property type="entry name" value="Pkinase"/>
    <property type="match status" value="1"/>
</dbReference>
<dbReference type="CDD" id="cd14014">
    <property type="entry name" value="STKc_PknB_like"/>
    <property type="match status" value="1"/>
</dbReference>
<dbReference type="SUPFAM" id="SSF56112">
    <property type="entry name" value="Protein kinase-like (PK-like)"/>
    <property type="match status" value="1"/>
</dbReference>
<evidence type="ECO:0000256" key="1">
    <source>
        <dbReference type="ARBA" id="ARBA00012513"/>
    </source>
</evidence>
<keyword evidence="4" id="KW-0677">Repeat</keyword>
<dbReference type="Proteomes" id="UP000010471">
    <property type="component" value="Chromosome"/>
</dbReference>
<evidence type="ECO:0000256" key="8">
    <source>
        <dbReference type="ARBA" id="ARBA00047899"/>
    </source>
</evidence>
<dbReference type="SMART" id="SM00220">
    <property type="entry name" value="S_TKc"/>
    <property type="match status" value="1"/>
</dbReference>
<dbReference type="AlphaFoldDB" id="K9W9G4"/>
<dbReference type="STRING" id="1173027.Mic7113_0181"/>
<dbReference type="RefSeq" id="WP_015180281.1">
    <property type="nucleotide sequence ID" value="NC_019738.1"/>
</dbReference>
<evidence type="ECO:0000256" key="2">
    <source>
        <dbReference type="ARBA" id="ARBA00022527"/>
    </source>
</evidence>
<evidence type="ECO:0000256" key="4">
    <source>
        <dbReference type="ARBA" id="ARBA00022737"/>
    </source>
</evidence>
<dbReference type="InterPro" id="IPR011009">
    <property type="entry name" value="Kinase-like_dom_sf"/>
</dbReference>
<dbReference type="InterPro" id="IPR000719">
    <property type="entry name" value="Prot_kinase_dom"/>
</dbReference>
<evidence type="ECO:0000256" key="7">
    <source>
        <dbReference type="ARBA" id="ARBA00022840"/>
    </source>
</evidence>
<comment type="catalytic activity">
    <reaction evidence="8">
        <text>L-threonyl-[protein] + ATP = O-phospho-L-threonyl-[protein] + ADP + H(+)</text>
        <dbReference type="Rhea" id="RHEA:46608"/>
        <dbReference type="Rhea" id="RHEA-COMP:11060"/>
        <dbReference type="Rhea" id="RHEA-COMP:11605"/>
        <dbReference type="ChEBI" id="CHEBI:15378"/>
        <dbReference type="ChEBI" id="CHEBI:30013"/>
        <dbReference type="ChEBI" id="CHEBI:30616"/>
        <dbReference type="ChEBI" id="CHEBI:61977"/>
        <dbReference type="ChEBI" id="CHEBI:456216"/>
        <dbReference type="EC" id="2.7.11.1"/>
    </reaction>
</comment>
<dbReference type="SUPFAM" id="SSF52540">
    <property type="entry name" value="P-loop containing nucleoside triphosphate hydrolases"/>
    <property type="match status" value="1"/>
</dbReference>
<dbReference type="InterPro" id="IPR056884">
    <property type="entry name" value="NPHP3-like_N"/>
</dbReference>
<feature type="binding site" evidence="10">
    <location>
        <position position="40"/>
    </location>
    <ligand>
        <name>ATP</name>
        <dbReference type="ChEBI" id="CHEBI:30616"/>
    </ligand>
</feature>
<evidence type="ECO:0000259" key="11">
    <source>
        <dbReference type="PROSITE" id="PS50011"/>
    </source>
</evidence>
<evidence type="ECO:0000256" key="10">
    <source>
        <dbReference type="PROSITE-ProRule" id="PRU10141"/>
    </source>
</evidence>
<evidence type="ECO:0000256" key="6">
    <source>
        <dbReference type="ARBA" id="ARBA00022777"/>
    </source>
</evidence>
<name>K9W9G4_9CYAN</name>
<evidence type="ECO:0000313" key="13">
    <source>
        <dbReference type="Proteomes" id="UP000010471"/>
    </source>
</evidence>
<keyword evidence="6 12" id="KW-0418">Kinase</keyword>
<dbReference type="Pfam" id="PF24883">
    <property type="entry name" value="NPHP3_N"/>
    <property type="match status" value="1"/>
</dbReference>
<dbReference type="PROSITE" id="PS00107">
    <property type="entry name" value="PROTEIN_KINASE_ATP"/>
    <property type="match status" value="1"/>
</dbReference>
<dbReference type="PANTHER" id="PTHR24363">
    <property type="entry name" value="SERINE/THREONINE PROTEIN KINASE"/>
    <property type="match status" value="1"/>
</dbReference>
<dbReference type="Gene3D" id="3.40.50.300">
    <property type="entry name" value="P-loop containing nucleotide triphosphate hydrolases"/>
    <property type="match status" value="1"/>
</dbReference>
<proteinExistence type="predicted"/>
<protein>
    <recommendedName>
        <fullName evidence="1">non-specific serine/threonine protein kinase</fullName>
        <ecNumber evidence="1">2.7.11.1</ecNumber>
    </recommendedName>
</protein>
<keyword evidence="5 10" id="KW-0547">Nucleotide-binding</keyword>
<dbReference type="Gene3D" id="1.10.510.10">
    <property type="entry name" value="Transferase(Phosphotransferase) domain 1"/>
    <property type="match status" value="1"/>
</dbReference>
<dbReference type="eggNOG" id="COG0515">
    <property type="taxonomic scope" value="Bacteria"/>
</dbReference>
<evidence type="ECO:0000256" key="9">
    <source>
        <dbReference type="ARBA" id="ARBA00048679"/>
    </source>
</evidence>
<evidence type="ECO:0000256" key="3">
    <source>
        <dbReference type="ARBA" id="ARBA00022679"/>
    </source>
</evidence>
<dbReference type="HOGENOM" id="CLU_395259_0_0_3"/>
<accession>K9W9G4</accession>
<dbReference type="PANTHER" id="PTHR24363:SF0">
    <property type="entry name" value="SERINE_THREONINE KINASE LIKE DOMAIN CONTAINING 1"/>
    <property type="match status" value="1"/>
</dbReference>
<reference evidence="12 13" key="1">
    <citation type="submission" date="2012-06" db="EMBL/GenBank/DDBJ databases">
        <title>Finished chromosome of genome of Microcoleus sp. PCC 7113.</title>
        <authorList>
            <consortium name="US DOE Joint Genome Institute"/>
            <person name="Gugger M."/>
            <person name="Coursin T."/>
            <person name="Rippka R."/>
            <person name="Tandeau De Marsac N."/>
            <person name="Huntemann M."/>
            <person name="Wei C.-L."/>
            <person name="Han J."/>
            <person name="Detter J.C."/>
            <person name="Han C."/>
            <person name="Tapia R."/>
            <person name="Chen A."/>
            <person name="Kyrpides N."/>
            <person name="Mavromatis K."/>
            <person name="Markowitz V."/>
            <person name="Szeto E."/>
            <person name="Ivanova N."/>
            <person name="Pagani I."/>
            <person name="Pati A."/>
            <person name="Goodwin L."/>
            <person name="Nordberg H.P."/>
            <person name="Cantor M.N."/>
            <person name="Hua S.X."/>
            <person name="Woyke T."/>
            <person name="Kerfeld C.A."/>
        </authorList>
    </citation>
    <scope>NUCLEOTIDE SEQUENCE [LARGE SCALE GENOMIC DNA]</scope>
    <source>
        <strain evidence="12 13">PCC 7113</strain>
    </source>
</reference>
<evidence type="ECO:0000313" key="12">
    <source>
        <dbReference type="EMBL" id="AFZ16117.1"/>
    </source>
</evidence>
<dbReference type="EC" id="2.7.11.1" evidence="1"/>
<organism evidence="12 13">
    <name type="scientific">Allocoleopsis franciscana PCC 7113</name>
    <dbReference type="NCBI Taxonomy" id="1173027"/>
    <lineage>
        <taxon>Bacteria</taxon>
        <taxon>Bacillati</taxon>
        <taxon>Cyanobacteriota</taxon>
        <taxon>Cyanophyceae</taxon>
        <taxon>Coleofasciculales</taxon>
        <taxon>Coleofasciculaceae</taxon>
        <taxon>Allocoleopsis</taxon>
        <taxon>Allocoleopsis franciscana</taxon>
    </lineage>
</organism>
<gene>
    <name evidence="12" type="ORF">Mic7113_0181</name>
</gene>
<dbReference type="PROSITE" id="PS50011">
    <property type="entry name" value="PROTEIN_KINASE_DOM"/>
    <property type="match status" value="1"/>
</dbReference>
<sequence>METTLAGHYQVVEPLGMGGFGQTFLAKDMHLPGNPLCVVKQLKPRDSDSATLAIAQRLFEREAEMLYRLGEHDQIPRLLAHFEQEGKFYLVQDYIEGQTLEKELAHRKTLSEASVMRILQDILQVLTFVHQQNVIHRDIKPANLIRRNRDGKIVLIDFGAVKQVRHQARYTPQQTSLTIPIGSPGYMPSEQQASNPHFSSDIYAVGMVCLQSLTGLSPRKLPQDANTGELGCKLVSDRAYISPDLAAILDKMVRYDYRQRYKNASEALEALEQLFDRTEPDSIESSTLIAPTCPPPSSSGEELETQGIPLPFQSLITDKTEGFVGRNYVFEAIEEFLQHEACGYFIIEADPGVGKSAILAEYVKRTRCVAHFNVRSQGINRAEEFLKCVCTQLIERYKLPYSLPLTPEHTRDGNFLARLLNEISRLDTSVDDTYATTTLSTGTKSTSKLVIVVDALDEVDLSSQTPGANVLYLPASLPHNVYFILTKRMTPVPLVVNHHRVFELMQYAAESLQDAKTYIRCRVQQSEALQIWIGNQELTVEAFVTILAEKSDHNFMYLRYVLPAIESGTYQDLSIENLPEGLEQYYYQHWQNMGMTAKPLPRTKIKIVYVLAEARKPVSRQLISEFSGEDALTVQEVLDEWQQFLREQRLDGETGYSIYHTSFQDFLHCQDIVQAAGITIQGINAMIADNLAQELGL</sequence>
<comment type="catalytic activity">
    <reaction evidence="9">
        <text>L-seryl-[protein] + ATP = O-phospho-L-seryl-[protein] + ADP + H(+)</text>
        <dbReference type="Rhea" id="RHEA:17989"/>
        <dbReference type="Rhea" id="RHEA-COMP:9863"/>
        <dbReference type="Rhea" id="RHEA-COMP:11604"/>
        <dbReference type="ChEBI" id="CHEBI:15378"/>
        <dbReference type="ChEBI" id="CHEBI:29999"/>
        <dbReference type="ChEBI" id="CHEBI:30616"/>
        <dbReference type="ChEBI" id="CHEBI:83421"/>
        <dbReference type="ChEBI" id="CHEBI:456216"/>
        <dbReference type="EC" id="2.7.11.1"/>
    </reaction>
</comment>
<dbReference type="GO" id="GO:0005524">
    <property type="term" value="F:ATP binding"/>
    <property type="evidence" value="ECO:0007669"/>
    <property type="project" value="UniProtKB-UniRule"/>
</dbReference>
<dbReference type="PATRIC" id="fig|1173027.3.peg.196"/>
<keyword evidence="2 12" id="KW-0723">Serine/threonine-protein kinase</keyword>
<evidence type="ECO:0000256" key="5">
    <source>
        <dbReference type="ARBA" id="ARBA00022741"/>
    </source>
</evidence>
<dbReference type="InterPro" id="IPR017441">
    <property type="entry name" value="Protein_kinase_ATP_BS"/>
</dbReference>
<feature type="domain" description="Protein kinase" evidence="11">
    <location>
        <begin position="9"/>
        <end position="275"/>
    </location>
</feature>
<dbReference type="EMBL" id="CP003630">
    <property type="protein sequence ID" value="AFZ16117.1"/>
    <property type="molecule type" value="Genomic_DNA"/>
</dbReference>
<dbReference type="InterPro" id="IPR027417">
    <property type="entry name" value="P-loop_NTPase"/>
</dbReference>
<keyword evidence="13" id="KW-1185">Reference proteome</keyword>
<keyword evidence="7 10" id="KW-0067">ATP-binding</keyword>
<dbReference type="KEGG" id="mic:Mic7113_0181"/>
<keyword evidence="3" id="KW-0808">Transferase</keyword>
<dbReference type="GO" id="GO:0004674">
    <property type="term" value="F:protein serine/threonine kinase activity"/>
    <property type="evidence" value="ECO:0007669"/>
    <property type="project" value="UniProtKB-KW"/>
</dbReference>